<dbReference type="Pfam" id="PF12836">
    <property type="entry name" value="HHH_3"/>
    <property type="match status" value="1"/>
</dbReference>
<proteinExistence type="predicted"/>
<keyword evidence="2" id="KW-0812">Transmembrane</keyword>
<dbReference type="InterPro" id="IPR003583">
    <property type="entry name" value="Hlx-hairpin-Hlx_DNA-bd_motif"/>
</dbReference>
<dbReference type="Pfam" id="PF10531">
    <property type="entry name" value="SLBB"/>
    <property type="match status" value="1"/>
</dbReference>
<feature type="transmembrane region" description="Helical" evidence="2">
    <location>
        <begin position="32"/>
        <end position="56"/>
    </location>
</feature>
<gene>
    <name evidence="4" type="ORF">UFOPK1722_00894</name>
</gene>
<evidence type="ECO:0000256" key="2">
    <source>
        <dbReference type="SAM" id="Phobius"/>
    </source>
</evidence>
<dbReference type="GO" id="GO:0003677">
    <property type="term" value="F:DNA binding"/>
    <property type="evidence" value="ECO:0007669"/>
    <property type="project" value="InterPro"/>
</dbReference>
<feature type="compositionally biased region" description="Low complexity" evidence="1">
    <location>
        <begin position="68"/>
        <end position="91"/>
    </location>
</feature>
<dbReference type="Gene3D" id="1.10.150.320">
    <property type="entry name" value="Photosystem II 12 kDa extrinsic protein"/>
    <property type="match status" value="1"/>
</dbReference>
<sequence length="235" mass="24267">MEAWRPPPDDETANGSGFVGEARRRLVLWLRYLGMARLLGASLSTMLIVGLAWLLLRQPAPPVEDGMAYATTSTPAASSRSATPGSPSTPSTAVITVHVAGRVQRPGVYDLPSSSRVIDAVNMAGGAVFGADADAINLAAPVVDGQRVYVPAVGEVVVSEPSGADGVVAGPRFPIDINTATVVDLDRLPGVGPATAEAIVRHRDEQGRFASVDGLLDVPGIGEAKLEAIRGLVSV</sequence>
<protein>
    <submittedName>
        <fullName evidence="4">Unannotated protein</fullName>
    </submittedName>
</protein>
<dbReference type="GO" id="GO:0015627">
    <property type="term" value="C:type II protein secretion system complex"/>
    <property type="evidence" value="ECO:0007669"/>
    <property type="project" value="TreeGrafter"/>
</dbReference>
<dbReference type="EMBL" id="CAEZTS010000067">
    <property type="protein sequence ID" value="CAB4579119.1"/>
    <property type="molecule type" value="Genomic_DNA"/>
</dbReference>
<dbReference type="AlphaFoldDB" id="A0A6J6EUT7"/>
<dbReference type="InterPro" id="IPR004509">
    <property type="entry name" value="Competence_ComEA_HhH"/>
</dbReference>
<dbReference type="PANTHER" id="PTHR21180">
    <property type="entry name" value="ENDONUCLEASE/EXONUCLEASE/PHOSPHATASE FAMILY DOMAIN-CONTAINING PROTEIN 1"/>
    <property type="match status" value="1"/>
</dbReference>
<keyword evidence="2" id="KW-0472">Membrane</keyword>
<organism evidence="4">
    <name type="scientific">freshwater metagenome</name>
    <dbReference type="NCBI Taxonomy" id="449393"/>
    <lineage>
        <taxon>unclassified sequences</taxon>
        <taxon>metagenomes</taxon>
        <taxon>ecological metagenomes</taxon>
    </lineage>
</organism>
<feature type="region of interest" description="Disordered" evidence="1">
    <location>
        <begin position="66"/>
        <end position="91"/>
    </location>
</feature>
<dbReference type="GO" id="GO:0006281">
    <property type="term" value="P:DNA repair"/>
    <property type="evidence" value="ECO:0007669"/>
    <property type="project" value="InterPro"/>
</dbReference>
<keyword evidence="2" id="KW-1133">Transmembrane helix</keyword>
<dbReference type="InterPro" id="IPR010994">
    <property type="entry name" value="RuvA_2-like"/>
</dbReference>
<dbReference type="InterPro" id="IPR051675">
    <property type="entry name" value="Endo/Exo/Phosphatase_dom_1"/>
</dbReference>
<name>A0A6J6EUT7_9ZZZZ</name>
<accession>A0A6J6EUT7</accession>
<dbReference type="SMART" id="SM00278">
    <property type="entry name" value="HhH1"/>
    <property type="match status" value="2"/>
</dbReference>
<evidence type="ECO:0000259" key="3">
    <source>
        <dbReference type="SMART" id="SM00278"/>
    </source>
</evidence>
<evidence type="ECO:0000256" key="1">
    <source>
        <dbReference type="SAM" id="MobiDB-lite"/>
    </source>
</evidence>
<reference evidence="4" key="1">
    <citation type="submission" date="2020-05" db="EMBL/GenBank/DDBJ databases">
        <authorList>
            <person name="Chiriac C."/>
            <person name="Salcher M."/>
            <person name="Ghai R."/>
            <person name="Kavagutti S V."/>
        </authorList>
    </citation>
    <scope>NUCLEOTIDE SEQUENCE</scope>
</reference>
<dbReference type="InterPro" id="IPR019554">
    <property type="entry name" value="Soluble_ligand-bd"/>
</dbReference>
<evidence type="ECO:0000313" key="4">
    <source>
        <dbReference type="EMBL" id="CAB4579119.1"/>
    </source>
</evidence>
<dbReference type="GO" id="GO:0015628">
    <property type="term" value="P:protein secretion by the type II secretion system"/>
    <property type="evidence" value="ECO:0007669"/>
    <property type="project" value="TreeGrafter"/>
</dbReference>
<dbReference type="PANTHER" id="PTHR21180:SF32">
    <property type="entry name" value="ENDONUCLEASE_EXONUCLEASE_PHOSPHATASE FAMILY DOMAIN-CONTAINING PROTEIN 1"/>
    <property type="match status" value="1"/>
</dbReference>
<dbReference type="NCBIfam" id="TIGR00426">
    <property type="entry name" value="competence protein ComEA helix-hairpin-helix repeat region"/>
    <property type="match status" value="1"/>
</dbReference>
<dbReference type="SUPFAM" id="SSF47781">
    <property type="entry name" value="RuvA domain 2-like"/>
    <property type="match status" value="1"/>
</dbReference>
<feature type="domain" description="Helix-hairpin-helix DNA-binding motif class 1" evidence="3">
    <location>
        <begin position="183"/>
        <end position="202"/>
    </location>
</feature>
<feature type="domain" description="Helix-hairpin-helix DNA-binding motif class 1" evidence="3">
    <location>
        <begin position="213"/>
        <end position="232"/>
    </location>
</feature>